<organism evidence="1">
    <name type="scientific">uncultured Caudovirales phage</name>
    <dbReference type="NCBI Taxonomy" id="2100421"/>
    <lineage>
        <taxon>Viruses</taxon>
        <taxon>Duplodnaviria</taxon>
        <taxon>Heunggongvirae</taxon>
        <taxon>Uroviricota</taxon>
        <taxon>Caudoviricetes</taxon>
        <taxon>Peduoviridae</taxon>
        <taxon>Maltschvirus</taxon>
        <taxon>Maltschvirus maltsch</taxon>
    </lineage>
</organism>
<dbReference type="EMBL" id="LR797397">
    <property type="protein sequence ID" value="CAB4213320.1"/>
    <property type="molecule type" value="Genomic_DNA"/>
</dbReference>
<accession>A0A6J5SHZ1</accession>
<name>A0A6J5SHZ1_9CAUD</name>
<evidence type="ECO:0000313" key="1">
    <source>
        <dbReference type="EMBL" id="CAB4213320.1"/>
    </source>
</evidence>
<sequence>MTKRNYNTTLGKPFIRGQEIIIRYGISESERVRLTISEVEAIVDSEGDTNIIQGYSNSIDKMISLSQINSETFELIDPVTGDSISEQMSLKDLFTGIVSYIREIQKEVDSE</sequence>
<protein>
    <submittedName>
        <fullName evidence="1">Uncharacterized protein</fullName>
    </submittedName>
</protein>
<gene>
    <name evidence="1" type="ORF">UFOVP1451_11</name>
</gene>
<proteinExistence type="predicted"/>
<reference evidence="1" key="1">
    <citation type="submission" date="2020-05" db="EMBL/GenBank/DDBJ databases">
        <authorList>
            <person name="Chiriac C."/>
            <person name="Salcher M."/>
            <person name="Ghai R."/>
            <person name="Kavagutti S V."/>
        </authorList>
    </citation>
    <scope>NUCLEOTIDE SEQUENCE</scope>
</reference>